<dbReference type="InterPro" id="IPR010791">
    <property type="entry name" value="AttH_dom"/>
</dbReference>
<evidence type="ECO:0000259" key="2">
    <source>
        <dbReference type="Pfam" id="PF07143"/>
    </source>
</evidence>
<dbReference type="Proteomes" id="UP000051298">
    <property type="component" value="Unassembled WGS sequence"/>
</dbReference>
<accession>A0A0P1EVS5</accession>
<evidence type="ECO:0000313" key="3">
    <source>
        <dbReference type="EMBL" id="CUH58884.1"/>
    </source>
</evidence>
<evidence type="ECO:0000313" key="4">
    <source>
        <dbReference type="Proteomes" id="UP000051298"/>
    </source>
</evidence>
<gene>
    <name evidence="3" type="ORF">THS5294_00164</name>
</gene>
<dbReference type="InterPro" id="IPR023374">
    <property type="entry name" value="AttH-like_dom_sf"/>
</dbReference>
<dbReference type="STRING" id="266809.PM03_07935"/>
<feature type="signal peptide" evidence="1">
    <location>
        <begin position="1"/>
        <end position="21"/>
    </location>
</feature>
<dbReference type="EMBL" id="CYRX01000007">
    <property type="protein sequence ID" value="CUH58884.1"/>
    <property type="molecule type" value="Genomic_DNA"/>
</dbReference>
<evidence type="ECO:0000256" key="1">
    <source>
        <dbReference type="SAM" id="SignalP"/>
    </source>
</evidence>
<name>A0A0P1EVS5_9RHOB</name>
<dbReference type="Gene3D" id="2.40.370.10">
    <property type="entry name" value="AttH-like domain"/>
    <property type="match status" value="2"/>
</dbReference>
<dbReference type="Pfam" id="PF07143">
    <property type="entry name" value="CrtC"/>
    <property type="match status" value="1"/>
</dbReference>
<dbReference type="eggNOG" id="COG5621">
    <property type="taxonomic scope" value="Bacteria"/>
</dbReference>
<proteinExistence type="predicted"/>
<dbReference type="PANTHER" id="PTHR38591:SF1">
    <property type="entry name" value="BLL1000 PROTEIN"/>
    <property type="match status" value="1"/>
</dbReference>
<dbReference type="GO" id="GO:0016787">
    <property type="term" value="F:hydrolase activity"/>
    <property type="evidence" value="ECO:0007669"/>
    <property type="project" value="UniProtKB-KW"/>
</dbReference>
<dbReference type="SUPFAM" id="SSF159245">
    <property type="entry name" value="AttH-like"/>
    <property type="match status" value="1"/>
</dbReference>
<dbReference type="AlphaFoldDB" id="A0A0P1EVS5"/>
<feature type="domain" description="AttH" evidence="2">
    <location>
        <begin position="57"/>
        <end position="223"/>
    </location>
</feature>
<reference evidence="3 4" key="1">
    <citation type="submission" date="2015-09" db="EMBL/GenBank/DDBJ databases">
        <authorList>
            <consortium name="Swine Surveillance"/>
        </authorList>
    </citation>
    <scope>NUCLEOTIDE SEQUENCE [LARGE SCALE GENOMIC DNA]</scope>
    <source>
        <strain evidence="3 4">CECT 5294</strain>
    </source>
</reference>
<feature type="chain" id="PRO_5006061992" evidence="1">
    <location>
        <begin position="22"/>
        <end position="346"/>
    </location>
</feature>
<keyword evidence="3" id="KW-0378">Hydrolase</keyword>
<keyword evidence="1" id="KW-0732">Signal</keyword>
<dbReference type="Pfam" id="PF17186">
    <property type="entry name" value="Lipocalin_9"/>
    <property type="match status" value="1"/>
</dbReference>
<sequence>MPVRAICAALWLICMPMIASAQGFAGLGQDAEGYALPTPAPSFTFPQDHGPHPEFRIEWWYLTAVLEGADGETYGVQWTLFRSALRPEGDVQVWMGHAGITTPKAHFTGERLARGGIGQAGVTPAPFVAWIDDWTMQSRAATGDALDALHLTATLEGATYALDLTATGPFVFHGDNGFSVKSNSGQASYYYSQPFYEVSGVLNLPDGEVAVTGQGWLDREWSSQPLDAGQLGWDWFSLHFEGGERLMGFGLRDEAGISFTYASWITPDGAVVPSNDLRLTPIRTAKVAGRDVPVDWRVELPSQGLDITTRAINDDSWQATLFPYWEGPVTAAGTHQGRGYLEMTGY</sequence>
<dbReference type="PANTHER" id="PTHR38591">
    <property type="entry name" value="HYDROLASE"/>
    <property type="match status" value="1"/>
</dbReference>
<protein>
    <submittedName>
        <fullName evidence="3">Putative secreted hydrolase</fullName>
    </submittedName>
</protein>
<dbReference type="RefSeq" id="WP_058122226.1">
    <property type="nucleotide sequence ID" value="NZ_CYRX01000007.1"/>
</dbReference>
<organism evidence="3 4">
    <name type="scientific">Thalassobacter stenotrophicus</name>
    <dbReference type="NCBI Taxonomy" id="266809"/>
    <lineage>
        <taxon>Bacteria</taxon>
        <taxon>Pseudomonadati</taxon>
        <taxon>Pseudomonadota</taxon>
        <taxon>Alphaproteobacteria</taxon>
        <taxon>Rhodobacterales</taxon>
        <taxon>Roseobacteraceae</taxon>
        <taxon>Thalassobacter</taxon>
    </lineage>
</organism>